<keyword evidence="3" id="KW-1185">Reference proteome</keyword>
<protein>
    <submittedName>
        <fullName evidence="2">Uncharacterized protein</fullName>
    </submittedName>
</protein>
<gene>
    <name evidence="2" type="ORF">SAMN05421846_10646</name>
</gene>
<proteinExistence type="predicted"/>
<feature type="compositionally biased region" description="Basic and acidic residues" evidence="1">
    <location>
        <begin position="862"/>
        <end position="884"/>
    </location>
</feature>
<dbReference type="STRING" id="311334.SAMN05421846_10646"/>
<accession>A0A1G8JE91</accession>
<dbReference type="Proteomes" id="UP000198869">
    <property type="component" value="Unassembled WGS sequence"/>
</dbReference>
<name>A0A1G8JE91_9FLAO</name>
<evidence type="ECO:0000256" key="1">
    <source>
        <dbReference type="SAM" id="MobiDB-lite"/>
    </source>
</evidence>
<dbReference type="AlphaFoldDB" id="A0A1G8JE91"/>
<organism evidence="2 3">
    <name type="scientific">Chryseobacterium taeanense</name>
    <dbReference type="NCBI Taxonomy" id="311334"/>
    <lineage>
        <taxon>Bacteria</taxon>
        <taxon>Pseudomonadati</taxon>
        <taxon>Bacteroidota</taxon>
        <taxon>Flavobacteriia</taxon>
        <taxon>Flavobacteriales</taxon>
        <taxon>Weeksellaceae</taxon>
        <taxon>Chryseobacterium group</taxon>
        <taxon>Chryseobacterium</taxon>
    </lineage>
</organism>
<dbReference type="OrthoDB" id="1412480at2"/>
<feature type="region of interest" description="Disordered" evidence="1">
    <location>
        <begin position="848"/>
        <end position="899"/>
    </location>
</feature>
<evidence type="ECO:0000313" key="3">
    <source>
        <dbReference type="Proteomes" id="UP000198869"/>
    </source>
</evidence>
<dbReference type="RefSeq" id="WP_089857701.1">
    <property type="nucleotide sequence ID" value="NZ_FNDW01000006.1"/>
</dbReference>
<dbReference type="EMBL" id="FNDW01000006">
    <property type="protein sequence ID" value="SDI29614.1"/>
    <property type="molecule type" value="Genomic_DNA"/>
</dbReference>
<reference evidence="3" key="1">
    <citation type="submission" date="2016-10" db="EMBL/GenBank/DDBJ databases">
        <authorList>
            <person name="Varghese N."/>
            <person name="Submissions S."/>
        </authorList>
    </citation>
    <scope>NUCLEOTIDE SEQUENCE [LARGE SCALE GENOMIC DNA]</scope>
    <source>
        <strain evidence="3">DSM 17071</strain>
    </source>
</reference>
<evidence type="ECO:0000313" key="2">
    <source>
        <dbReference type="EMBL" id="SDI29614.1"/>
    </source>
</evidence>
<sequence>MKKWVKKLFFGLGILLVIILLANFGLNIWLKTQLPKYIKNNTAYKVSYKKIEVDLLSGNILATKISVNSKNPQNTNLIGLQGTIDTLKISRFGIYDALFNKQISSSDLLLSKPNLNVILAKPVDDKTGKKRNPVRFENIRINDGNISIFRHTKQKFVSVQNLYLYVENLQLTEESVEDKLPVVFDRYYIKGKNFFIRPDNIYALRINSIKTSNGQMSIDNFQLVPVLDFDQFKKYYPKKNKLFQFNIKKIEFKDVVLKKNKVSLGNAVFYDPDLLVYTTNATPVKPKKSLNFELNLDNILLKNATVKIIKPNGNKLLYANELNAEISQLKFDKETRTEMIPVGYKDFKISGKDVLFSNHQDFTFGSIHLTPKKGEIRSVSITPNGTAQEKTSMDLVADYIGFNINKWDFVDKKMNLDVKDILLNRIKGKITAGTAKVKSTGKPDLNGIQFPILIRKVVLQHSDITYEKNNQPLSFIDLNATINDIQLVSKKDHSGIETKIHRYSLSTKSFVYKTQVYNMTADFLKLDQSNIKVTNFAMKPRVSRSQFIKMIPVERDLYDITANQITANGNWDLFSAQKSITASNVTIQNADANIFRSKIPKDDPKEKPLYSRMLRSIKIPMVVNHLILKDSKLEYEEDTPKSAGPGKLTFSNFNMNVANLNSAKMKGKPTKVDIKINCSFMNMAPLSVNWGFDVADQGDNFTISGRTTNLPATGINPFIRPYLHVTATGTIQEMLFNFRGNPKGLNGKFNLKHKDLKVAILDKENKEKKGFLTAIANLLVKTDSGKLPEDVDVEDVERDPTKSFFNLFWKGIEQGLKKTLIGINIDKAKKTADKTVSTVKNVKQDVKEMKESAKEIGQAMKKTPEEKDPQKSQQKGKSDKEKKGFLKGIFRKKEKPETE</sequence>